<dbReference type="GO" id="GO:0061511">
    <property type="term" value="P:centriole elongation"/>
    <property type="evidence" value="ECO:0007669"/>
    <property type="project" value="TreeGrafter"/>
</dbReference>
<dbReference type="GeneID" id="100163335"/>
<dbReference type="GO" id="GO:0005813">
    <property type="term" value="C:centrosome"/>
    <property type="evidence" value="ECO:0007669"/>
    <property type="project" value="TreeGrafter"/>
</dbReference>
<dbReference type="KEGG" id="api:100163335"/>
<dbReference type="RefSeq" id="XP_008179453.1">
    <property type="nucleotide sequence ID" value="XM_008181231.2"/>
</dbReference>
<reference evidence="5" key="2">
    <citation type="submission" date="2022-06" db="UniProtKB">
        <authorList>
            <consortium name="EnsemblMetazoa"/>
        </authorList>
    </citation>
    <scope>IDENTIFICATION</scope>
</reference>
<accession>A0A8R2D2P4</accession>
<dbReference type="EnsemblMetazoa" id="XM_008181231.3">
    <property type="protein sequence ID" value="XP_008179453.1"/>
    <property type="gene ID" value="LOC100163335"/>
</dbReference>
<dbReference type="Gene3D" id="2.60.450.20">
    <property type="match status" value="1"/>
</dbReference>
<name>A0A8R2D2P4_ACYPI</name>
<dbReference type="EnsemblMetazoa" id="XM_008181230.3">
    <property type="protein sequence ID" value="XP_008179452.1"/>
    <property type="gene ID" value="LOC100163335"/>
</dbReference>
<dbReference type="OrthoDB" id="10252174at2759"/>
<dbReference type="PANTHER" id="PTHR10331">
    <property type="entry name" value="T COMPLEX PROTEIN 10"/>
    <property type="match status" value="1"/>
</dbReference>
<evidence type="ECO:0000313" key="6">
    <source>
        <dbReference type="Proteomes" id="UP000007819"/>
    </source>
</evidence>
<dbReference type="InterPro" id="IPR047002">
    <property type="entry name" value="Tcp10_C_sf"/>
</dbReference>
<dbReference type="InterPro" id="IPR026581">
    <property type="entry name" value="TCP10L/CENPJ"/>
</dbReference>
<reference evidence="6" key="1">
    <citation type="submission" date="2010-06" db="EMBL/GenBank/DDBJ databases">
        <authorList>
            <person name="Jiang H."/>
            <person name="Abraham K."/>
            <person name="Ali S."/>
            <person name="Alsbrooks S.L."/>
            <person name="Anim B.N."/>
            <person name="Anosike U.S."/>
            <person name="Attaway T."/>
            <person name="Bandaranaike D.P."/>
            <person name="Battles P.K."/>
            <person name="Bell S.N."/>
            <person name="Bell A.V."/>
            <person name="Beltran B."/>
            <person name="Bickham C."/>
            <person name="Bustamante Y."/>
            <person name="Caleb T."/>
            <person name="Canada A."/>
            <person name="Cardenas V."/>
            <person name="Carter K."/>
            <person name="Chacko J."/>
            <person name="Chandrabose M.N."/>
            <person name="Chavez D."/>
            <person name="Chavez A."/>
            <person name="Chen L."/>
            <person name="Chu H.-S."/>
            <person name="Claassen K.J."/>
            <person name="Cockrell R."/>
            <person name="Collins M."/>
            <person name="Cooper J.A."/>
            <person name="Cree A."/>
            <person name="Curry S.M."/>
            <person name="Da Y."/>
            <person name="Dao M.D."/>
            <person name="Das B."/>
            <person name="Davila M.-L."/>
            <person name="Davy-Carroll L."/>
            <person name="Denson S."/>
            <person name="Dinh H."/>
            <person name="Ebong V.E."/>
            <person name="Edwards J.R."/>
            <person name="Egan A."/>
            <person name="El-Daye J."/>
            <person name="Escobedo L."/>
            <person name="Fernandez S."/>
            <person name="Fernando P.R."/>
            <person name="Flagg N."/>
            <person name="Forbes L.D."/>
            <person name="Fowler R.G."/>
            <person name="Fu Q."/>
            <person name="Gabisi R.A."/>
            <person name="Ganer J."/>
            <person name="Garbino Pronczuk A."/>
            <person name="Garcia R.M."/>
            <person name="Garner T."/>
            <person name="Garrett T.E."/>
            <person name="Gonzalez D.A."/>
            <person name="Hamid H."/>
            <person name="Hawkins E.S."/>
            <person name="Hirani K."/>
            <person name="Hogues M.E."/>
            <person name="Hollins B."/>
            <person name="Hsiao C.-H."/>
            <person name="Jabil R."/>
            <person name="James M.L."/>
            <person name="Jhangiani S.N."/>
            <person name="Johnson B."/>
            <person name="Johnson Q."/>
            <person name="Joshi V."/>
            <person name="Kalu J.B."/>
            <person name="Kam C."/>
            <person name="Kashfia A."/>
            <person name="Keebler J."/>
            <person name="Kisamo H."/>
            <person name="Kovar C.L."/>
            <person name="Lago L.A."/>
            <person name="Lai C.-Y."/>
            <person name="Laidlaw J."/>
            <person name="Lara F."/>
            <person name="Le T.-K."/>
            <person name="Lee S.L."/>
            <person name="Legall F.H."/>
            <person name="Lemon S.J."/>
            <person name="Lewis L.R."/>
            <person name="Li B."/>
            <person name="Liu Y."/>
            <person name="Liu Y.-S."/>
            <person name="Lopez J."/>
            <person name="Lozado R.J."/>
            <person name="Lu J."/>
            <person name="Madu R.C."/>
            <person name="Maheshwari M."/>
            <person name="Maheshwari R."/>
            <person name="Malloy K."/>
            <person name="Martinez E."/>
            <person name="Mathew T."/>
            <person name="Mercado I.C."/>
            <person name="Mercado C."/>
            <person name="Meyer B."/>
            <person name="Montgomery K."/>
            <person name="Morgan M.B."/>
            <person name="Munidasa M."/>
            <person name="Nazareth L.V."/>
            <person name="Nelson J."/>
            <person name="Ng B.M."/>
            <person name="Nguyen N.B."/>
            <person name="Nguyen P.Q."/>
            <person name="Nguyen T."/>
            <person name="Obregon M."/>
            <person name="Okwuonu G.O."/>
            <person name="Onwere C.G."/>
            <person name="Orozco G."/>
            <person name="Parra A."/>
            <person name="Patel S."/>
            <person name="Patil S."/>
            <person name="Perez A."/>
            <person name="Perez Y."/>
            <person name="Pham C."/>
            <person name="Primus E.L."/>
            <person name="Pu L.-L."/>
            <person name="Puazo M."/>
            <person name="Qin X."/>
            <person name="Quiroz J.B."/>
            <person name="Reese J."/>
            <person name="Richards S."/>
            <person name="Rives C.M."/>
            <person name="Robberts R."/>
            <person name="Ruiz S.J."/>
            <person name="Ruiz M.J."/>
            <person name="Santibanez J."/>
            <person name="Schneider B.W."/>
            <person name="Sisson I."/>
            <person name="Smith M."/>
            <person name="Sodergren E."/>
            <person name="Song X.-Z."/>
            <person name="Song B.B."/>
            <person name="Summersgill H."/>
            <person name="Thelus R."/>
            <person name="Thornton R.D."/>
            <person name="Trejos Z.Y."/>
            <person name="Usmani K."/>
            <person name="Vattathil S."/>
            <person name="Villasana D."/>
            <person name="Walker D.L."/>
            <person name="Wang S."/>
            <person name="Wang K."/>
            <person name="White C.S."/>
            <person name="Williams A.C."/>
            <person name="Williamson J."/>
            <person name="Wilson K."/>
            <person name="Woghiren I.O."/>
            <person name="Woodworth J.R."/>
            <person name="Worley K.C."/>
            <person name="Wright R.A."/>
            <person name="Wu W."/>
            <person name="Young L."/>
            <person name="Zhang L."/>
            <person name="Zhang J."/>
            <person name="Zhu Y."/>
            <person name="Muzny D.M."/>
            <person name="Weinstock G."/>
            <person name="Gibbs R.A."/>
        </authorList>
    </citation>
    <scope>NUCLEOTIDE SEQUENCE [LARGE SCALE GENOMIC DNA]</scope>
    <source>
        <strain evidence="6">LSR1</strain>
    </source>
</reference>
<feature type="coiled-coil region" evidence="2">
    <location>
        <begin position="388"/>
        <end position="533"/>
    </location>
</feature>
<dbReference type="GO" id="GO:0060271">
    <property type="term" value="P:cilium assembly"/>
    <property type="evidence" value="ECO:0007669"/>
    <property type="project" value="TreeGrafter"/>
</dbReference>
<dbReference type="RefSeq" id="XP_016656998.1">
    <property type="nucleotide sequence ID" value="XM_016801509.1"/>
</dbReference>
<protein>
    <recommendedName>
        <fullName evidence="4">Centromere protein J C-terminal domain-containing protein</fullName>
    </recommendedName>
</protein>
<organism evidence="5 6">
    <name type="scientific">Acyrthosiphon pisum</name>
    <name type="common">Pea aphid</name>
    <dbReference type="NCBI Taxonomy" id="7029"/>
    <lineage>
        <taxon>Eukaryota</taxon>
        <taxon>Metazoa</taxon>
        <taxon>Ecdysozoa</taxon>
        <taxon>Arthropoda</taxon>
        <taxon>Hexapoda</taxon>
        <taxon>Insecta</taxon>
        <taxon>Pterygota</taxon>
        <taxon>Neoptera</taxon>
        <taxon>Paraneoptera</taxon>
        <taxon>Hemiptera</taxon>
        <taxon>Sternorrhyncha</taxon>
        <taxon>Aphidomorpha</taxon>
        <taxon>Aphidoidea</taxon>
        <taxon>Aphididae</taxon>
        <taxon>Macrosiphini</taxon>
        <taxon>Acyrthosiphon</taxon>
    </lineage>
</organism>
<dbReference type="Pfam" id="PF07202">
    <property type="entry name" value="Tcp10_C"/>
    <property type="match status" value="2"/>
</dbReference>
<proteinExistence type="inferred from homology"/>
<feature type="domain" description="Centromere protein J C-terminal" evidence="4">
    <location>
        <begin position="734"/>
        <end position="768"/>
    </location>
</feature>
<evidence type="ECO:0000256" key="3">
    <source>
        <dbReference type="SAM" id="MobiDB-lite"/>
    </source>
</evidence>
<evidence type="ECO:0000259" key="4">
    <source>
        <dbReference type="Pfam" id="PF07202"/>
    </source>
</evidence>
<evidence type="ECO:0000256" key="1">
    <source>
        <dbReference type="ARBA" id="ARBA00005627"/>
    </source>
</evidence>
<feature type="region of interest" description="Disordered" evidence="3">
    <location>
        <begin position="789"/>
        <end position="817"/>
    </location>
</feature>
<dbReference type="RefSeq" id="XP_008179452.1">
    <property type="nucleotide sequence ID" value="XM_008181230.2"/>
</dbReference>
<keyword evidence="6" id="KW-1185">Reference proteome</keyword>
<dbReference type="GO" id="GO:0005814">
    <property type="term" value="C:centriole"/>
    <property type="evidence" value="ECO:0007669"/>
    <property type="project" value="TreeGrafter"/>
</dbReference>
<feature type="region of interest" description="Disordered" evidence="3">
    <location>
        <begin position="303"/>
        <end position="328"/>
    </location>
</feature>
<feature type="region of interest" description="Disordered" evidence="3">
    <location>
        <begin position="588"/>
        <end position="607"/>
    </location>
</feature>
<feature type="region of interest" description="Disordered" evidence="3">
    <location>
        <begin position="612"/>
        <end position="635"/>
    </location>
</feature>
<feature type="compositionally biased region" description="Basic and acidic residues" evidence="3">
    <location>
        <begin position="789"/>
        <end position="807"/>
    </location>
</feature>
<dbReference type="CTD" id="40859"/>
<feature type="domain" description="Centromere protein J C-terminal" evidence="4">
    <location>
        <begin position="699"/>
        <end position="730"/>
    </location>
</feature>
<dbReference type="EnsemblMetazoa" id="XM_016801509.2">
    <property type="protein sequence ID" value="XP_016656998.1"/>
    <property type="gene ID" value="LOC100163335"/>
</dbReference>
<keyword evidence="2" id="KW-0175">Coiled coil</keyword>
<dbReference type="GO" id="GO:0015631">
    <property type="term" value="F:tubulin binding"/>
    <property type="evidence" value="ECO:0007669"/>
    <property type="project" value="TreeGrafter"/>
</dbReference>
<comment type="similarity">
    <text evidence="1">Belongs to the TCP10 family.</text>
</comment>
<dbReference type="PANTHER" id="PTHR10331:SF6">
    <property type="entry name" value="SPINDLE ASSEMBLY ABNORMAL 4"/>
    <property type="match status" value="1"/>
</dbReference>
<dbReference type="InterPro" id="IPR009852">
    <property type="entry name" value="CENPJ_C_dom"/>
</dbReference>
<evidence type="ECO:0000313" key="5">
    <source>
        <dbReference type="EnsemblMetazoa" id="XP_016656998.1"/>
    </source>
</evidence>
<evidence type="ECO:0000256" key="2">
    <source>
        <dbReference type="SAM" id="Coils"/>
    </source>
</evidence>
<dbReference type="Proteomes" id="UP000007819">
    <property type="component" value="Chromosome A2"/>
</dbReference>
<dbReference type="AlphaFoldDB" id="A0A8R2D2P4"/>
<sequence>MSTNCDIMDLMKDYGSEFNMSTVMQCVQELKAWQESQHQKLCENPTMDTLTNEMEDVLRSFDIPENAQENHYDDRLSSYSEIDEELLKRFGNQKDIMSSPASNSRDDVAILSPNKNVDNFSKAKSVECSTNIAEDKQLENEIECKTIKPKKPYLKRGTGLARYGLNIEEVKKKTGKLKFKRPILSVSSKIKVPRKCLNQVKPFPKTEFVSKPTESSRLDLKKVDIANSWNRYEPKDFPDSGEKFNNTEQRELRAFEILEERANNSNLNASSPTVCQLLERGQSSKSNKEAPASRLVRSLNFDRINSSTPRQNVDDSDDSYSDSSQECDPLDLTEDVLKVTNLNGNKKSNQKKEVNSVILTENEKKYLENYSKTSGIMKQVDFDQSFDTEILSKRLEELESEIETFRSENTKLMKLQREFEVERQKFFKSKEDFLKKLNDEKKKEEEMLAEERKKFIREKVLFEKNARELRNKPNRQEREEIKKLKEQLTELKDEFNKKEARWATGQARLRTQMKQLENSNTALRSELELFRKSSLNKKVTFKTPSEKQALRNTKIIHNVNRELSKLSPDDISSMIDPKTRNIPASILRKPVITTDNESSEELSSDENQFSKNLLHDSDNENDFNESNSTQRSSCGVVRETVLDDGRKEILYSNGNLKKISSDGNNVKVIYYNGDVKETKDDYERYYFAKNKTYHTTYNSGLEIIEFPNGQTEKHYKDGKVEIEYVDGKKHTVYPDRKEIWNYLDGSVLTVDPNGHRELVLLNGQREIHTSEFKKRVYLDGTTKIVYPDGSHETKYPDGRIRKKDKDGNLTLDTSVSS</sequence>